<dbReference type="AlphaFoldDB" id="A0A9P3UVG8"/>
<evidence type="ECO:0000313" key="2">
    <source>
        <dbReference type="Proteomes" id="UP001063166"/>
    </source>
</evidence>
<comment type="caution">
    <text evidence="1">The sequence shown here is derived from an EMBL/GenBank/DDBJ whole genome shotgun (WGS) entry which is preliminary data.</text>
</comment>
<sequence>MRTPSNIKVFSEATSWMPSTQVLSIEASLDKTMQRSPQFAETLRNSCDESEHKPDPNWETYIVQQGIRLCFKQAALALVGSPYLPLAIGEDTFDL</sequence>
<dbReference type="Proteomes" id="UP001063166">
    <property type="component" value="Unassembled WGS sequence"/>
</dbReference>
<dbReference type="OrthoDB" id="2669263at2759"/>
<evidence type="ECO:0000313" key="1">
    <source>
        <dbReference type="EMBL" id="GLB45895.1"/>
    </source>
</evidence>
<keyword evidence="2" id="KW-1185">Reference proteome</keyword>
<accession>A0A9P3UVG8</accession>
<reference evidence="1" key="1">
    <citation type="submission" date="2022-07" db="EMBL/GenBank/DDBJ databases">
        <title>The genome of Lyophyllum shimeji provides insight into the initial evolution of ectomycorrhizal fungal genome.</title>
        <authorList>
            <person name="Kobayashi Y."/>
            <person name="Shibata T."/>
            <person name="Hirakawa H."/>
            <person name="Shigenobu S."/>
            <person name="Nishiyama T."/>
            <person name="Yamada A."/>
            <person name="Hasebe M."/>
            <person name="Kawaguchi M."/>
        </authorList>
    </citation>
    <scope>NUCLEOTIDE SEQUENCE</scope>
    <source>
        <strain evidence="1">AT787</strain>
    </source>
</reference>
<organism evidence="1 2">
    <name type="scientific">Lyophyllum shimeji</name>
    <name type="common">Hon-shimeji</name>
    <name type="synonym">Tricholoma shimeji</name>
    <dbReference type="NCBI Taxonomy" id="47721"/>
    <lineage>
        <taxon>Eukaryota</taxon>
        <taxon>Fungi</taxon>
        <taxon>Dikarya</taxon>
        <taxon>Basidiomycota</taxon>
        <taxon>Agaricomycotina</taxon>
        <taxon>Agaricomycetes</taxon>
        <taxon>Agaricomycetidae</taxon>
        <taxon>Agaricales</taxon>
        <taxon>Tricholomatineae</taxon>
        <taxon>Lyophyllaceae</taxon>
        <taxon>Lyophyllum</taxon>
    </lineage>
</organism>
<dbReference type="EMBL" id="BRPK01000036">
    <property type="protein sequence ID" value="GLB45895.1"/>
    <property type="molecule type" value="Genomic_DNA"/>
</dbReference>
<name>A0A9P3UVG8_LYOSH</name>
<gene>
    <name evidence="1" type="ORF">LshimejAT787_3600070</name>
</gene>
<protein>
    <submittedName>
        <fullName evidence="1">Uncharacterized protein</fullName>
    </submittedName>
</protein>
<proteinExistence type="predicted"/>